<sequence>MLSKRPRLIRSPVSSISACTWPSSPRAICLGCLLHTLKISYRCRDPSKGKDQTSRKLASCQPIDWREILCEERQRSHSAVHANHFGDEDMEINGSVRPGPEMF</sequence>
<evidence type="ECO:0000313" key="1">
    <source>
        <dbReference type="EMBL" id="GIY18043.1"/>
    </source>
</evidence>
<accession>A0AAV4R7W3</accession>
<comment type="caution">
    <text evidence="1">The sequence shown here is derived from an EMBL/GenBank/DDBJ whole genome shotgun (WGS) entry which is preliminary data.</text>
</comment>
<keyword evidence="2" id="KW-1185">Reference proteome</keyword>
<protein>
    <submittedName>
        <fullName evidence="1">Uncharacterized protein</fullName>
    </submittedName>
</protein>
<dbReference type="Proteomes" id="UP001054945">
    <property type="component" value="Unassembled WGS sequence"/>
</dbReference>
<proteinExistence type="predicted"/>
<evidence type="ECO:0000313" key="2">
    <source>
        <dbReference type="Proteomes" id="UP001054945"/>
    </source>
</evidence>
<gene>
    <name evidence="1" type="ORF">CEXT_62001</name>
</gene>
<reference evidence="1 2" key="1">
    <citation type="submission" date="2021-06" db="EMBL/GenBank/DDBJ databases">
        <title>Caerostris extrusa draft genome.</title>
        <authorList>
            <person name="Kono N."/>
            <person name="Arakawa K."/>
        </authorList>
    </citation>
    <scope>NUCLEOTIDE SEQUENCE [LARGE SCALE GENOMIC DNA]</scope>
</reference>
<organism evidence="1 2">
    <name type="scientific">Caerostris extrusa</name>
    <name type="common">Bark spider</name>
    <name type="synonym">Caerostris bankana</name>
    <dbReference type="NCBI Taxonomy" id="172846"/>
    <lineage>
        <taxon>Eukaryota</taxon>
        <taxon>Metazoa</taxon>
        <taxon>Ecdysozoa</taxon>
        <taxon>Arthropoda</taxon>
        <taxon>Chelicerata</taxon>
        <taxon>Arachnida</taxon>
        <taxon>Araneae</taxon>
        <taxon>Araneomorphae</taxon>
        <taxon>Entelegynae</taxon>
        <taxon>Araneoidea</taxon>
        <taxon>Araneidae</taxon>
        <taxon>Caerostris</taxon>
    </lineage>
</organism>
<name>A0AAV4R7W3_CAEEX</name>
<dbReference type="AlphaFoldDB" id="A0AAV4R7W3"/>
<dbReference type="EMBL" id="BPLR01007574">
    <property type="protein sequence ID" value="GIY18043.1"/>
    <property type="molecule type" value="Genomic_DNA"/>
</dbReference>